<evidence type="ECO:0008006" key="5">
    <source>
        <dbReference type="Google" id="ProtNLM"/>
    </source>
</evidence>
<evidence type="ECO:0000313" key="4">
    <source>
        <dbReference type="Proteomes" id="UP001208692"/>
    </source>
</evidence>
<evidence type="ECO:0000313" key="2">
    <source>
        <dbReference type="EMBL" id="GJM54322.1"/>
    </source>
</evidence>
<protein>
    <recommendedName>
        <fullName evidence="5">PRTRC system ThiF family protein</fullName>
    </recommendedName>
</protein>
<keyword evidence="4" id="KW-1185">Reference proteome</keyword>
<comment type="caution">
    <text evidence="1">The sequence shown here is derived from an EMBL/GenBank/DDBJ whole genome shotgun (WGS) entry which is preliminary data.</text>
</comment>
<dbReference type="AlphaFoldDB" id="A0AAV5AWC6"/>
<proteinExistence type="predicted"/>
<dbReference type="NCBIfam" id="TIGR03736">
    <property type="entry name" value="PRTRC_ThiF"/>
    <property type="match status" value="1"/>
</dbReference>
<evidence type="ECO:0000313" key="3">
    <source>
        <dbReference type="Proteomes" id="UP001207736"/>
    </source>
</evidence>
<dbReference type="Proteomes" id="UP001208692">
    <property type="component" value="Unassembled WGS sequence"/>
</dbReference>
<gene>
    <name evidence="1" type="ORF">RCZ15_25700</name>
    <name evidence="2" type="ORF">RCZ16_26380</name>
</gene>
<sequence>MYKSTALIGRINRFFGTDWRAQTQLFSTETFSSEEETMRGSIYLSCVDSAKARFDIGEVLTHLERAHHYHNNPKYWLDFGNSTHSGQVILGTLQAIEQPHSDTFTPIDTLPTITQAFGELLTQSEQNDNTPSCSLAEALIKQDLFINATLSQMGSTLLWNLFREGLTPYRGFFLNLKDFRTQPLAI</sequence>
<dbReference type="EMBL" id="BQKA01000072">
    <property type="protein sequence ID" value="GJM51597.1"/>
    <property type="molecule type" value="Genomic_DNA"/>
</dbReference>
<dbReference type="EMBL" id="BQKB01000092">
    <property type="protein sequence ID" value="GJM54322.1"/>
    <property type="molecule type" value="Genomic_DNA"/>
</dbReference>
<name>A0AAV5AWC6_9FLAO</name>
<dbReference type="Proteomes" id="UP001207736">
    <property type="component" value="Unassembled WGS sequence"/>
</dbReference>
<reference evidence="1 4" key="1">
    <citation type="submission" date="2021-11" db="EMBL/GenBank/DDBJ databases">
        <title>Draft genome sequence of Capnocytophaga sp. strain KC07075 isolated from cat oral cavity.</title>
        <authorList>
            <person name="Suzuki M."/>
            <person name="Imaoka K."/>
            <person name="Kimura M."/>
            <person name="Morikawa S."/>
            <person name="Maeda K."/>
        </authorList>
    </citation>
    <scope>NUCLEOTIDE SEQUENCE</scope>
    <source>
        <strain evidence="1">KC07075</strain>
        <strain evidence="2 4">KC07079</strain>
    </source>
</reference>
<dbReference type="InterPro" id="IPR022500">
    <property type="entry name" value="PRTRC_ThiF"/>
</dbReference>
<accession>A0AAV5AWC6</accession>
<evidence type="ECO:0000313" key="1">
    <source>
        <dbReference type="EMBL" id="GJM51597.1"/>
    </source>
</evidence>
<organism evidence="1 3">
    <name type="scientific">Capnocytophaga catalasegens</name>
    <dbReference type="NCBI Taxonomy" id="1004260"/>
    <lineage>
        <taxon>Bacteria</taxon>
        <taxon>Pseudomonadati</taxon>
        <taxon>Bacteroidota</taxon>
        <taxon>Flavobacteriia</taxon>
        <taxon>Flavobacteriales</taxon>
        <taxon>Flavobacteriaceae</taxon>
        <taxon>Capnocytophaga</taxon>
    </lineage>
</organism>